<sequence length="185" mass="19793">MHENTEFTLSRDTEAIQIPSGNKTTIPAGTQGVITQTLGGSYTIATYQGLARIADKDLDALGIEKPQADTRGASATNGTSGEVSEEAVWNQLKQCYDPEIPVNIVDLGLVYDCQLQKSENGGTRVDVKMTLTAPGCGMGPAIAHDAQTKILSIDGVDEAEVQLVWDPPWNQNMISEAGRMKLGMI</sequence>
<protein>
    <submittedName>
        <fullName evidence="2">PaaD-like protein (DUF59) involved in Fe-S cluster assembly</fullName>
    </submittedName>
</protein>
<dbReference type="AlphaFoldDB" id="A0A6J4IGR2"/>
<proteinExistence type="predicted"/>
<dbReference type="EMBL" id="CADCTA010000080">
    <property type="protein sequence ID" value="CAA9251626.1"/>
    <property type="molecule type" value="Genomic_DNA"/>
</dbReference>
<dbReference type="InterPro" id="IPR052339">
    <property type="entry name" value="Fe-S_Maturation_MIP18"/>
</dbReference>
<reference evidence="2" key="1">
    <citation type="submission" date="2020-02" db="EMBL/GenBank/DDBJ databases">
        <authorList>
            <person name="Meier V. D."/>
        </authorList>
    </citation>
    <scope>NUCLEOTIDE SEQUENCE</scope>
    <source>
        <strain evidence="2">AVDCRST_MAG42</strain>
    </source>
</reference>
<evidence type="ECO:0000259" key="1">
    <source>
        <dbReference type="Pfam" id="PF01883"/>
    </source>
</evidence>
<dbReference type="InterPro" id="IPR017776">
    <property type="entry name" value="FeS_assembly_SufT_put"/>
</dbReference>
<organism evidence="2">
    <name type="scientific">uncultured Chthoniobacterales bacterium</name>
    <dbReference type="NCBI Taxonomy" id="1836801"/>
    <lineage>
        <taxon>Bacteria</taxon>
        <taxon>Pseudomonadati</taxon>
        <taxon>Verrucomicrobiota</taxon>
        <taxon>Spartobacteria</taxon>
        <taxon>Chthoniobacterales</taxon>
        <taxon>environmental samples</taxon>
    </lineage>
</organism>
<dbReference type="InterPro" id="IPR034904">
    <property type="entry name" value="FSCA_dom_sf"/>
</dbReference>
<accession>A0A6J4IGR2</accession>
<dbReference type="NCBIfam" id="TIGR03406">
    <property type="entry name" value="FeS_long_SufT"/>
    <property type="match status" value="1"/>
</dbReference>
<dbReference type="PANTHER" id="PTHR42831:SF1">
    <property type="entry name" value="FE-S PROTEIN MATURATION AUXILIARY FACTOR YITW"/>
    <property type="match status" value="1"/>
</dbReference>
<dbReference type="Pfam" id="PF01883">
    <property type="entry name" value="FeS_assembly_P"/>
    <property type="match status" value="1"/>
</dbReference>
<dbReference type="InterPro" id="IPR002744">
    <property type="entry name" value="MIP18-like"/>
</dbReference>
<evidence type="ECO:0000313" key="2">
    <source>
        <dbReference type="EMBL" id="CAA9251626.1"/>
    </source>
</evidence>
<gene>
    <name evidence="2" type="ORF">AVDCRST_MAG42-2264</name>
</gene>
<dbReference type="PANTHER" id="PTHR42831">
    <property type="entry name" value="FE-S PROTEIN MATURATION AUXILIARY FACTOR YITW"/>
    <property type="match status" value="1"/>
</dbReference>
<name>A0A6J4IGR2_9BACT</name>
<feature type="domain" description="MIP18 family-like" evidence="1">
    <location>
        <begin position="85"/>
        <end position="161"/>
    </location>
</feature>
<dbReference type="SUPFAM" id="SSF117916">
    <property type="entry name" value="Fe-S cluster assembly (FSCA) domain-like"/>
    <property type="match status" value="1"/>
</dbReference>
<dbReference type="Gene3D" id="3.30.300.130">
    <property type="entry name" value="Fe-S cluster assembly (FSCA)"/>
    <property type="match status" value="1"/>
</dbReference>